<evidence type="ECO:0000256" key="4">
    <source>
        <dbReference type="ARBA" id="ARBA00022485"/>
    </source>
</evidence>
<dbReference type="GO" id="GO:0051539">
    <property type="term" value="F:4 iron, 4 sulfur cluster binding"/>
    <property type="evidence" value="ECO:0007669"/>
    <property type="project" value="UniProtKB-KW"/>
</dbReference>
<dbReference type="GO" id="GO:0046872">
    <property type="term" value="F:metal ion binding"/>
    <property type="evidence" value="ECO:0007669"/>
    <property type="project" value="UniProtKB-KW"/>
</dbReference>
<dbReference type="EMBL" id="JJMM01000016">
    <property type="protein sequence ID" value="KDR94509.1"/>
    <property type="molecule type" value="Genomic_DNA"/>
</dbReference>
<evidence type="ECO:0000256" key="7">
    <source>
        <dbReference type="ARBA" id="ARBA00022723"/>
    </source>
</evidence>
<dbReference type="NCBIfam" id="TIGR00550">
    <property type="entry name" value="nadA"/>
    <property type="match status" value="1"/>
</dbReference>
<dbReference type="UniPathway" id="UPA00253">
    <property type="reaction ID" value="UER00327"/>
</dbReference>
<reference evidence="11 12" key="1">
    <citation type="submission" date="2014-03" db="EMBL/GenBank/DDBJ databases">
        <title>Genome sequence of Clostridium litorale W6, DSM 5388.</title>
        <authorList>
            <person name="Poehlein A."/>
            <person name="Jagirdar A."/>
            <person name="Khonsari B."/>
            <person name="Chibani C.M."/>
            <person name="Gutierrez Gutierrez D.A."/>
            <person name="Davydova E."/>
            <person name="Alghaithi H.S."/>
            <person name="Nair K.P."/>
            <person name="Dhamotharan K."/>
            <person name="Chandran L."/>
            <person name="G W."/>
            <person name="Daniel R."/>
        </authorList>
    </citation>
    <scope>NUCLEOTIDE SEQUENCE [LARGE SCALE GENOMIC DNA]</scope>
    <source>
        <strain evidence="11 12">W6</strain>
    </source>
</reference>
<keyword evidence="6 11" id="KW-0808">Transferase</keyword>
<evidence type="ECO:0000256" key="5">
    <source>
        <dbReference type="ARBA" id="ARBA00022642"/>
    </source>
</evidence>
<comment type="cofactor">
    <cofactor evidence="1">
        <name>[4Fe-4S] cluster</name>
        <dbReference type="ChEBI" id="CHEBI:49883"/>
    </cofactor>
</comment>
<dbReference type="PANTHER" id="PTHR30573:SF0">
    <property type="entry name" value="QUINOLINATE SYNTHASE, CHLOROPLASTIC"/>
    <property type="match status" value="1"/>
</dbReference>
<comment type="pathway">
    <text evidence="2">Cofactor biosynthesis; NAD(+) biosynthesis; quinolinate from iminoaspartate: step 1/1.</text>
</comment>
<dbReference type="EC" id="2.5.1.72" evidence="3 10"/>
<organism evidence="11 12">
    <name type="scientific">Peptoclostridium litorale DSM 5388</name>
    <dbReference type="NCBI Taxonomy" id="1121324"/>
    <lineage>
        <taxon>Bacteria</taxon>
        <taxon>Bacillati</taxon>
        <taxon>Bacillota</taxon>
        <taxon>Clostridia</taxon>
        <taxon>Peptostreptococcales</taxon>
        <taxon>Peptoclostridiaceae</taxon>
        <taxon>Peptoclostridium</taxon>
    </lineage>
</organism>
<evidence type="ECO:0000256" key="3">
    <source>
        <dbReference type="ARBA" id="ARBA00012669"/>
    </source>
</evidence>
<dbReference type="Proteomes" id="UP000027946">
    <property type="component" value="Unassembled WGS sequence"/>
</dbReference>
<evidence type="ECO:0000256" key="10">
    <source>
        <dbReference type="NCBIfam" id="TIGR00550"/>
    </source>
</evidence>
<dbReference type="AlphaFoldDB" id="A0A069RBQ6"/>
<dbReference type="STRING" id="1121324.CLIT_16c00070"/>
<dbReference type="SUPFAM" id="SSF142754">
    <property type="entry name" value="NadA-like"/>
    <property type="match status" value="1"/>
</dbReference>
<keyword evidence="9" id="KW-0411">Iron-sulfur</keyword>
<accession>A0A069RBQ6</accession>
<keyword evidence="7" id="KW-0479">Metal-binding</keyword>
<evidence type="ECO:0000256" key="8">
    <source>
        <dbReference type="ARBA" id="ARBA00023004"/>
    </source>
</evidence>
<sequence>MTENQMRLEIEKLKAQKNIKIFAHNYQNYEVQQVADYVGDSFYLSKLAAEVDCDQIIFCGVKFMAETAKTLSPDKKVILTVEDALCPMANMISAQDIIDFKKEHEDFCVVAYVNTTTQVKAAADVCVTSSVAVDVIDNIDAENILFVPDMNLGNYISEQIEGKNIISWNGYCNVHDRVRKEEVIQKRKEHEGYPVLVHPECRKEVLDEADFVGSTSEIIEYATNSDEKGFIIGTETGVLHTLRNMNPDKEFELLSPSLICFNMKKTTLSDVYSAAAGKGGIEIEIEEGLRKNALKSLENMIRLSGR</sequence>
<evidence type="ECO:0000256" key="9">
    <source>
        <dbReference type="ARBA" id="ARBA00023014"/>
    </source>
</evidence>
<proteinExistence type="predicted"/>
<dbReference type="InterPro" id="IPR003473">
    <property type="entry name" value="NadA"/>
</dbReference>
<dbReference type="PANTHER" id="PTHR30573">
    <property type="entry name" value="QUINOLINATE SYNTHETASE A"/>
    <property type="match status" value="1"/>
</dbReference>
<dbReference type="Pfam" id="PF02445">
    <property type="entry name" value="NadA"/>
    <property type="match status" value="1"/>
</dbReference>
<dbReference type="InterPro" id="IPR036094">
    <property type="entry name" value="NadA_sf"/>
</dbReference>
<dbReference type="GO" id="GO:0008987">
    <property type="term" value="F:quinolinate synthetase A activity"/>
    <property type="evidence" value="ECO:0007669"/>
    <property type="project" value="UniProtKB-UniRule"/>
</dbReference>
<dbReference type="RefSeq" id="WP_038266712.1">
    <property type="nucleotide sequence ID" value="NZ_FSRH01000020.1"/>
</dbReference>
<dbReference type="NCBIfam" id="NF006878">
    <property type="entry name" value="PRK09375.1-2"/>
    <property type="match status" value="1"/>
</dbReference>
<comment type="caution">
    <text evidence="11">The sequence shown here is derived from an EMBL/GenBank/DDBJ whole genome shotgun (WGS) entry which is preliminary data.</text>
</comment>
<keyword evidence="8" id="KW-0408">Iron</keyword>
<gene>
    <name evidence="11" type="primary">nadA</name>
    <name evidence="11" type="ORF">CLIT_16c00070</name>
</gene>
<evidence type="ECO:0000313" key="11">
    <source>
        <dbReference type="EMBL" id="KDR94509.1"/>
    </source>
</evidence>
<evidence type="ECO:0000256" key="2">
    <source>
        <dbReference type="ARBA" id="ARBA00005065"/>
    </source>
</evidence>
<keyword evidence="12" id="KW-1185">Reference proteome</keyword>
<keyword evidence="4" id="KW-0004">4Fe-4S</keyword>
<dbReference type="GO" id="GO:0034628">
    <property type="term" value="P:'de novo' NAD+ biosynthetic process from L-aspartate"/>
    <property type="evidence" value="ECO:0007669"/>
    <property type="project" value="TreeGrafter"/>
</dbReference>
<name>A0A069RBQ6_PEPLI</name>
<evidence type="ECO:0000313" key="12">
    <source>
        <dbReference type="Proteomes" id="UP000027946"/>
    </source>
</evidence>
<dbReference type="OrthoDB" id="9801204at2"/>
<evidence type="ECO:0000256" key="6">
    <source>
        <dbReference type="ARBA" id="ARBA00022679"/>
    </source>
</evidence>
<dbReference type="GO" id="GO:0005829">
    <property type="term" value="C:cytosol"/>
    <property type="evidence" value="ECO:0007669"/>
    <property type="project" value="TreeGrafter"/>
</dbReference>
<dbReference type="eggNOG" id="COG0379">
    <property type="taxonomic scope" value="Bacteria"/>
</dbReference>
<keyword evidence="5" id="KW-0662">Pyridine nucleotide biosynthesis</keyword>
<dbReference type="Gene3D" id="3.40.50.10800">
    <property type="entry name" value="NadA-like"/>
    <property type="match status" value="3"/>
</dbReference>
<protein>
    <recommendedName>
        <fullName evidence="3 10">Quinolinate synthase</fullName>
        <ecNumber evidence="3 10">2.5.1.72</ecNumber>
    </recommendedName>
</protein>
<evidence type="ECO:0000256" key="1">
    <source>
        <dbReference type="ARBA" id="ARBA00001966"/>
    </source>
</evidence>